<feature type="coiled-coil region" evidence="2">
    <location>
        <begin position="167"/>
        <end position="194"/>
    </location>
</feature>
<evidence type="ECO:0000256" key="1">
    <source>
        <dbReference type="ARBA" id="ARBA00009477"/>
    </source>
</evidence>
<evidence type="ECO:0000256" key="3">
    <source>
        <dbReference type="SAM" id="MobiDB-lite"/>
    </source>
</evidence>
<evidence type="ECO:0000313" key="6">
    <source>
        <dbReference type="EMBL" id="MBO0353429.1"/>
    </source>
</evidence>
<feature type="region of interest" description="Disordered" evidence="3">
    <location>
        <begin position="388"/>
        <end position="409"/>
    </location>
</feature>
<dbReference type="PANTHER" id="PTHR30469">
    <property type="entry name" value="MULTIDRUG RESISTANCE PROTEIN MDTA"/>
    <property type="match status" value="1"/>
</dbReference>
<dbReference type="EMBL" id="JAFLNL010000002">
    <property type="protein sequence ID" value="MBO0353429.1"/>
    <property type="molecule type" value="Genomic_DNA"/>
</dbReference>
<dbReference type="NCBIfam" id="TIGR01730">
    <property type="entry name" value="RND_mfp"/>
    <property type="match status" value="1"/>
</dbReference>
<proteinExistence type="inferred from homology"/>
<evidence type="ECO:0000256" key="4">
    <source>
        <dbReference type="SAM" id="Phobius"/>
    </source>
</evidence>
<evidence type="ECO:0000313" key="7">
    <source>
        <dbReference type="Proteomes" id="UP000664044"/>
    </source>
</evidence>
<name>A0ABS3G1Z1_9FLAO</name>
<keyword evidence="4" id="KW-0472">Membrane</keyword>
<dbReference type="Proteomes" id="UP000664044">
    <property type="component" value="Unassembled WGS sequence"/>
</dbReference>
<keyword evidence="4" id="KW-0812">Transmembrane</keyword>
<keyword evidence="7" id="KW-1185">Reference proteome</keyword>
<feature type="transmembrane region" description="Helical" evidence="4">
    <location>
        <begin position="6"/>
        <end position="26"/>
    </location>
</feature>
<dbReference type="Gene3D" id="2.40.50.100">
    <property type="match status" value="1"/>
</dbReference>
<dbReference type="InterPro" id="IPR058625">
    <property type="entry name" value="MdtA-like_BSH"/>
</dbReference>
<keyword evidence="2" id="KW-0175">Coiled coil</keyword>
<feature type="domain" description="Multidrug resistance protein MdtA-like barrel-sandwich hybrid" evidence="5">
    <location>
        <begin position="71"/>
        <end position="222"/>
    </location>
</feature>
<comment type="similarity">
    <text evidence="1">Belongs to the membrane fusion protein (MFP) (TC 8.A.1) family.</text>
</comment>
<dbReference type="Pfam" id="PF25917">
    <property type="entry name" value="BSH_RND"/>
    <property type="match status" value="1"/>
</dbReference>
<keyword evidence="4" id="KW-1133">Transmembrane helix</keyword>
<evidence type="ECO:0000259" key="5">
    <source>
        <dbReference type="Pfam" id="PF25917"/>
    </source>
</evidence>
<accession>A0ABS3G1Z1</accession>
<comment type="caution">
    <text evidence="6">The sequence shown here is derived from an EMBL/GenBank/DDBJ whole genome shotgun (WGS) entry which is preliminary data.</text>
</comment>
<evidence type="ECO:0000256" key="2">
    <source>
        <dbReference type="SAM" id="Coils"/>
    </source>
</evidence>
<protein>
    <submittedName>
        <fullName evidence="6">Efflux RND transporter periplasmic adaptor subunit</fullName>
    </submittedName>
</protein>
<dbReference type="Gene3D" id="2.40.30.170">
    <property type="match status" value="1"/>
</dbReference>
<sequence>MSNKKVIWICLAILIGGILVTTLIFFTEPEAQSEGATIETAILVDVVTTEKGTYAPTIVATGTVQPVEDVILSPLVPGQIVRRDPAFIPGGFVQKGEVLLQIDPSDYRNTLELRKSELLQSETALATEMGRQQIAEQDLELINNDSLFGDNPLSDNETQLVLRQPQLNAVKANIEAARASMNQAQLNLDRTTIRAPFDAHILSQNVTVGSQVSQGDDLGRIVGTDSYWVLATVPVSRLQWLKFPESEKEKGSMVRIENPSAWPSGAHREGYLDRQIGALDNQTRLARVLVRVDDPLATSDELQGAPKLMIGTFVEVNIQADSIPNVVRLDRDLVRSNQTAWVMKDNLLEIRELDIILTDNQHAYIKSGLEDGDKVVSTNLSTVTNGVELRTRSEETSDNEDDENREDEG</sequence>
<dbReference type="Gene3D" id="1.10.287.470">
    <property type="entry name" value="Helix hairpin bin"/>
    <property type="match status" value="1"/>
</dbReference>
<gene>
    <name evidence="6" type="ORF">J0656_05315</name>
</gene>
<dbReference type="PANTHER" id="PTHR30469:SF12">
    <property type="entry name" value="MULTIDRUG RESISTANCE PROTEIN MDTA"/>
    <property type="match status" value="1"/>
</dbReference>
<organism evidence="6 7">
    <name type="scientific">Flagellimonas aurea</name>
    <dbReference type="NCBI Taxonomy" id="2915619"/>
    <lineage>
        <taxon>Bacteria</taxon>
        <taxon>Pseudomonadati</taxon>
        <taxon>Bacteroidota</taxon>
        <taxon>Flavobacteriia</taxon>
        <taxon>Flavobacteriales</taxon>
        <taxon>Flavobacteriaceae</taxon>
        <taxon>Flagellimonas</taxon>
    </lineage>
</organism>
<dbReference type="SUPFAM" id="SSF111369">
    <property type="entry name" value="HlyD-like secretion proteins"/>
    <property type="match status" value="1"/>
</dbReference>
<dbReference type="RefSeq" id="WP_207032063.1">
    <property type="nucleotide sequence ID" value="NZ_JAFLNL010000002.1"/>
</dbReference>
<reference evidence="6 7" key="1">
    <citation type="submission" date="2021-03" db="EMBL/GenBank/DDBJ databases">
        <title>Muricauda lutimaris sp. nov. and Muricauda ruestringensis sp. nov, two marine members of the Flavobacteriaceae isolated from deep sea sediments of Western Pacific.</title>
        <authorList>
            <person name="Zhao S."/>
            <person name="Liu R."/>
        </authorList>
    </citation>
    <scope>NUCLEOTIDE SEQUENCE [LARGE SCALE GENOMIC DNA]</scope>
    <source>
        <strain evidence="6 7">BC31-1-A7</strain>
    </source>
</reference>
<dbReference type="Gene3D" id="2.40.420.20">
    <property type="match status" value="1"/>
</dbReference>
<feature type="compositionally biased region" description="Acidic residues" evidence="3">
    <location>
        <begin position="396"/>
        <end position="409"/>
    </location>
</feature>
<dbReference type="InterPro" id="IPR006143">
    <property type="entry name" value="RND_pump_MFP"/>
</dbReference>